<proteinExistence type="predicted"/>
<reference evidence="1 2" key="1">
    <citation type="submission" date="2015-08" db="EMBL/GenBank/DDBJ databases">
        <authorList>
            <person name="Adesuyi A.O."/>
            <person name="Belay S."/>
            <person name="Corso A.D."/>
            <person name="Debo C.J."/>
            <person name="Downie J."/>
            <person name="Durmaz C."/>
            <person name="Espinoza J.R."/>
            <person name="Gilliam M.L."/>
            <person name="Gooden M.C."/>
            <person name="Hervey R.L."/>
            <person name="Ilanchezhian M."/>
            <person name="Kamara A."/>
            <person name="Lanao D.A."/>
            <person name="Malapati S.H."/>
            <person name="Moondra S."/>
            <person name="Mattei A.M."/>
            <person name="May C.J."/>
            <person name="Modlin S.E."/>
            <person name="Sadik I."/>
            <person name="Saulenas K.M."/>
            <person name="Allen E.A."/>
            <person name="Whitaker A.L."/>
            <person name="Awate O.A."/>
            <person name="Gray V.C."/>
            <person name="Buchser W.J."/>
            <person name="Saha M.S."/>
            <person name="Delesalle V.A."/>
            <person name="Bradley K.W."/>
            <person name="Asai D.J."/>
            <person name="Bowman C.A."/>
            <person name="Russell D.A."/>
            <person name="Pope W.H."/>
            <person name="Jacobs-Sera D."/>
            <person name="Hendrix R.W."/>
            <person name="Hatfull G.F."/>
        </authorList>
    </citation>
    <scope>NUCLEOTIDE SEQUENCE [LARGE SCALE GENOMIC DNA]</scope>
</reference>
<accession>A0A0K2CLF9</accession>
<dbReference type="RefSeq" id="YP_009189687.1">
    <property type="nucleotide sequence ID" value="NC_028677.1"/>
</dbReference>
<dbReference type="KEGG" id="vg:26517989"/>
<sequence length="74" mass="8256">MGLKKKLAESFETVSARGIDLMVVRDTDTIGLPATYRVETVLGVILARDMTFYDALFFVEAHELARKAHQKVNG</sequence>
<evidence type="ECO:0000313" key="1">
    <source>
        <dbReference type="EMBL" id="ALA06481.1"/>
    </source>
</evidence>
<organism evidence="1 2">
    <name type="scientific">Rhodococcus phage CosmicSans</name>
    <dbReference type="NCBI Taxonomy" id="1701851"/>
    <lineage>
        <taxon>Viruses</taxon>
        <taxon>Duplodnaviria</taxon>
        <taxon>Heunggongvirae</taxon>
        <taxon>Uroviricota</taxon>
        <taxon>Caudoviricetes</taxon>
        <taxon>Rerduovirus</taxon>
        <taxon>Rerduovirus RER2</taxon>
    </lineage>
</organism>
<name>A0A0K2CLF9_9CAUD</name>
<dbReference type="GeneID" id="26517989"/>
<protein>
    <submittedName>
        <fullName evidence="1">Uncharacterized protein</fullName>
    </submittedName>
</protein>
<evidence type="ECO:0000313" key="2">
    <source>
        <dbReference type="Proteomes" id="UP000203368"/>
    </source>
</evidence>
<gene>
    <name evidence="1" type="ORF">SEA_COSMICSANS_34</name>
</gene>
<dbReference type="Proteomes" id="UP000203368">
    <property type="component" value="Segment"/>
</dbReference>
<dbReference type="EMBL" id="KT372002">
    <property type="protein sequence ID" value="ALA06481.1"/>
    <property type="molecule type" value="Genomic_DNA"/>
</dbReference>